<evidence type="ECO:0000256" key="2">
    <source>
        <dbReference type="SAM" id="MobiDB-lite"/>
    </source>
</evidence>
<evidence type="ECO:0000256" key="1">
    <source>
        <dbReference type="SAM" id="Coils"/>
    </source>
</evidence>
<feature type="coiled-coil region" evidence="1">
    <location>
        <begin position="93"/>
        <end position="120"/>
    </location>
</feature>
<name>A0ABR1Z263_9PEZI</name>
<comment type="caution">
    <text evidence="3">The sequence shown here is derived from an EMBL/GenBank/DDBJ whole genome shotgun (WGS) entry which is preliminary data.</text>
</comment>
<organism evidence="3 4">
    <name type="scientific">Phyllosticta capitalensis</name>
    <dbReference type="NCBI Taxonomy" id="121624"/>
    <lineage>
        <taxon>Eukaryota</taxon>
        <taxon>Fungi</taxon>
        <taxon>Dikarya</taxon>
        <taxon>Ascomycota</taxon>
        <taxon>Pezizomycotina</taxon>
        <taxon>Dothideomycetes</taxon>
        <taxon>Dothideomycetes incertae sedis</taxon>
        <taxon>Botryosphaeriales</taxon>
        <taxon>Phyllostictaceae</taxon>
        <taxon>Phyllosticta</taxon>
    </lineage>
</organism>
<keyword evidence="4" id="KW-1185">Reference proteome</keyword>
<accession>A0ABR1Z263</accession>
<reference evidence="3 4" key="1">
    <citation type="submission" date="2024-04" db="EMBL/GenBank/DDBJ databases">
        <title>Phyllosticta paracitricarpa is synonymous to the EU quarantine fungus P. citricarpa based on phylogenomic analyses.</title>
        <authorList>
            <consortium name="Lawrence Berkeley National Laboratory"/>
            <person name="Van Ingen-Buijs V.A."/>
            <person name="Van Westerhoven A.C."/>
            <person name="Haridas S."/>
            <person name="Skiadas P."/>
            <person name="Martin F."/>
            <person name="Groenewald J.Z."/>
            <person name="Crous P.W."/>
            <person name="Seidl M.F."/>
        </authorList>
    </citation>
    <scope>NUCLEOTIDE SEQUENCE [LARGE SCALE GENOMIC DNA]</scope>
    <source>
        <strain evidence="3 4">CBS 123374</strain>
    </source>
</reference>
<gene>
    <name evidence="3" type="ORF">HDK90DRAFT_508365</name>
</gene>
<feature type="compositionally biased region" description="Low complexity" evidence="2">
    <location>
        <begin position="274"/>
        <end position="284"/>
    </location>
</feature>
<evidence type="ECO:0000313" key="4">
    <source>
        <dbReference type="Proteomes" id="UP001492380"/>
    </source>
</evidence>
<feature type="region of interest" description="Disordered" evidence="2">
    <location>
        <begin position="254"/>
        <end position="316"/>
    </location>
</feature>
<feature type="compositionally biased region" description="Basic and acidic residues" evidence="2">
    <location>
        <begin position="286"/>
        <end position="307"/>
    </location>
</feature>
<keyword evidence="1" id="KW-0175">Coiled coil</keyword>
<dbReference type="Proteomes" id="UP001492380">
    <property type="component" value="Unassembled WGS sequence"/>
</dbReference>
<sequence length="316" mass="35226">MLSQRFSTRSPPVSCFIVPSSPAVSHHGNEIYNVRDHRLPSTHSNNILGDISSVTDSEWESEIMNSMILDSDYYYIEYEATDEDEVLETGEFANEMVVEKDKIEAEIDSIQNQLENVDISATTPWATVFSFARQVSLSQRLNSSHIATNITPDTIMGESPIDASLDMNLDTKMSHAHTTHHDMMVITTENDVPMKTEMDDTCIATMSPAPGLFQAEQVEPVISPIQIDYQHMLQTIRSLQLSPGIFKAEQSLRAHQPQQQQAGATGVRTHDHTGTTLSSISSTGKRVRDRDDDGEKERAEMKVEGFKQGKKAKIVA</sequence>
<dbReference type="EMBL" id="JBBWRZ010000002">
    <property type="protein sequence ID" value="KAK8244674.1"/>
    <property type="molecule type" value="Genomic_DNA"/>
</dbReference>
<evidence type="ECO:0000313" key="3">
    <source>
        <dbReference type="EMBL" id="KAK8244674.1"/>
    </source>
</evidence>
<protein>
    <submittedName>
        <fullName evidence="3">Uncharacterized protein</fullName>
    </submittedName>
</protein>
<proteinExistence type="predicted"/>